<organism evidence="3 4">
    <name type="scientific">Streptomyces lichenis</name>
    <dbReference type="NCBI Taxonomy" id="2306967"/>
    <lineage>
        <taxon>Bacteria</taxon>
        <taxon>Bacillati</taxon>
        <taxon>Actinomycetota</taxon>
        <taxon>Actinomycetes</taxon>
        <taxon>Kitasatosporales</taxon>
        <taxon>Streptomycetaceae</taxon>
        <taxon>Streptomyces</taxon>
    </lineage>
</organism>
<evidence type="ECO:0000256" key="2">
    <source>
        <dbReference type="SAM" id="SignalP"/>
    </source>
</evidence>
<evidence type="ECO:0000256" key="1">
    <source>
        <dbReference type="SAM" id="MobiDB-lite"/>
    </source>
</evidence>
<comment type="caution">
    <text evidence="3">The sequence shown here is derived from an EMBL/GenBank/DDBJ whole genome shotgun (WGS) entry which is preliminary data.</text>
</comment>
<evidence type="ECO:0000313" key="3">
    <source>
        <dbReference type="EMBL" id="MCK8676730.1"/>
    </source>
</evidence>
<dbReference type="Proteomes" id="UP001522868">
    <property type="component" value="Unassembled WGS sequence"/>
</dbReference>
<feature type="signal peptide" evidence="2">
    <location>
        <begin position="1"/>
        <end position="24"/>
    </location>
</feature>
<gene>
    <name evidence="3" type="ORF">M1O15_04825</name>
</gene>
<accession>A0ABT0I5X7</accession>
<feature type="compositionally biased region" description="Polar residues" evidence="1">
    <location>
        <begin position="25"/>
        <end position="44"/>
    </location>
</feature>
<reference evidence="3 4" key="1">
    <citation type="submission" date="2022-04" db="EMBL/GenBank/DDBJ databases">
        <title>Streptomyces sp. nov. LCR6-01 isolated from Lichen of Dirinaria sp.</title>
        <authorList>
            <person name="Kanchanasin P."/>
            <person name="Tanasupawat S."/>
            <person name="Phongsopitanun W."/>
        </authorList>
    </citation>
    <scope>NUCLEOTIDE SEQUENCE [LARGE SCALE GENOMIC DNA]</scope>
    <source>
        <strain evidence="3 4">LCR6-01</strain>
    </source>
</reference>
<feature type="chain" id="PRO_5046034307" description="Lipoprotein" evidence="2">
    <location>
        <begin position="25"/>
        <end position="174"/>
    </location>
</feature>
<dbReference type="EMBL" id="JALPTH010000003">
    <property type="protein sequence ID" value="MCK8676730.1"/>
    <property type="molecule type" value="Genomic_DNA"/>
</dbReference>
<dbReference type="RefSeq" id="WP_248631932.1">
    <property type="nucleotide sequence ID" value="NZ_JALPTH010000003.1"/>
</dbReference>
<protein>
    <recommendedName>
        <fullName evidence="5">Lipoprotein</fullName>
    </recommendedName>
</protein>
<keyword evidence="4" id="KW-1185">Reference proteome</keyword>
<proteinExistence type="predicted"/>
<evidence type="ECO:0000313" key="4">
    <source>
        <dbReference type="Proteomes" id="UP001522868"/>
    </source>
</evidence>
<sequence>MALRAAYPLGIACAVLLAGSTACTSDSAPAASAQQTSKPATSAAGQPPTASPEATPQPSVDVLPELDADETSAGSKEASRGNGTVDFGKGKKGEALIVAVRCQGAGKINVLVQPMDVTFPLQCEEGQVSTTYNQVAVGGTEAGGEVSVRAPRTIRWSLVVGRGEPATSEPPAKQ</sequence>
<dbReference type="PROSITE" id="PS51257">
    <property type="entry name" value="PROKAR_LIPOPROTEIN"/>
    <property type="match status" value="1"/>
</dbReference>
<feature type="region of interest" description="Disordered" evidence="1">
    <location>
        <begin position="25"/>
        <end position="89"/>
    </location>
</feature>
<keyword evidence="2" id="KW-0732">Signal</keyword>
<evidence type="ECO:0008006" key="5">
    <source>
        <dbReference type="Google" id="ProtNLM"/>
    </source>
</evidence>
<name>A0ABT0I5X7_9ACTN</name>